<evidence type="ECO:0000313" key="1">
    <source>
        <dbReference type="EMBL" id="CDP20177.1"/>
    </source>
</evidence>
<dbReference type="AlphaFoldDB" id="A0A068VHX0"/>
<evidence type="ECO:0000313" key="2">
    <source>
        <dbReference type="Proteomes" id="UP000295252"/>
    </source>
</evidence>
<name>A0A068VHX0_COFCA</name>
<gene>
    <name evidence="1" type="ORF">GSCOC_T00009616001</name>
</gene>
<protein>
    <submittedName>
        <fullName evidence="1">DH200=94 genomic scaffold, scaffold_964</fullName>
    </submittedName>
</protein>
<accession>A0A068VHX0</accession>
<keyword evidence="2" id="KW-1185">Reference proteome</keyword>
<reference evidence="2" key="1">
    <citation type="journal article" date="2014" name="Science">
        <title>The coffee genome provides insight into the convergent evolution of caffeine biosynthesis.</title>
        <authorList>
            <person name="Denoeud F."/>
            <person name="Carretero-Paulet L."/>
            <person name="Dereeper A."/>
            <person name="Droc G."/>
            <person name="Guyot R."/>
            <person name="Pietrella M."/>
            <person name="Zheng C."/>
            <person name="Alberti A."/>
            <person name="Anthony F."/>
            <person name="Aprea G."/>
            <person name="Aury J.M."/>
            <person name="Bento P."/>
            <person name="Bernard M."/>
            <person name="Bocs S."/>
            <person name="Campa C."/>
            <person name="Cenci A."/>
            <person name="Combes M.C."/>
            <person name="Crouzillat D."/>
            <person name="Da Silva C."/>
            <person name="Daddiego L."/>
            <person name="De Bellis F."/>
            <person name="Dussert S."/>
            <person name="Garsmeur O."/>
            <person name="Gayraud T."/>
            <person name="Guignon V."/>
            <person name="Jahn K."/>
            <person name="Jamilloux V."/>
            <person name="Joet T."/>
            <person name="Labadie K."/>
            <person name="Lan T."/>
            <person name="Leclercq J."/>
            <person name="Lepelley M."/>
            <person name="Leroy T."/>
            <person name="Li L.T."/>
            <person name="Librado P."/>
            <person name="Lopez L."/>
            <person name="Munoz A."/>
            <person name="Noel B."/>
            <person name="Pallavicini A."/>
            <person name="Perrotta G."/>
            <person name="Poncet V."/>
            <person name="Pot D."/>
            <person name="Priyono X."/>
            <person name="Rigoreau M."/>
            <person name="Rouard M."/>
            <person name="Rozas J."/>
            <person name="Tranchant-Dubreuil C."/>
            <person name="VanBuren R."/>
            <person name="Zhang Q."/>
            <person name="Andrade A.C."/>
            <person name="Argout X."/>
            <person name="Bertrand B."/>
            <person name="de Kochko A."/>
            <person name="Graziosi G."/>
            <person name="Henry R.J."/>
            <person name="Jayarama X."/>
            <person name="Ming R."/>
            <person name="Nagai C."/>
            <person name="Rounsley S."/>
            <person name="Sankoff D."/>
            <person name="Giuliano G."/>
            <person name="Albert V.A."/>
            <person name="Wincker P."/>
            <person name="Lashermes P."/>
        </authorList>
    </citation>
    <scope>NUCLEOTIDE SEQUENCE [LARGE SCALE GENOMIC DNA]</scope>
    <source>
        <strain evidence="2">cv. DH200-94</strain>
    </source>
</reference>
<organism evidence="1 2">
    <name type="scientific">Coffea canephora</name>
    <name type="common">Robusta coffee</name>
    <dbReference type="NCBI Taxonomy" id="49390"/>
    <lineage>
        <taxon>Eukaryota</taxon>
        <taxon>Viridiplantae</taxon>
        <taxon>Streptophyta</taxon>
        <taxon>Embryophyta</taxon>
        <taxon>Tracheophyta</taxon>
        <taxon>Spermatophyta</taxon>
        <taxon>Magnoliopsida</taxon>
        <taxon>eudicotyledons</taxon>
        <taxon>Gunneridae</taxon>
        <taxon>Pentapetalae</taxon>
        <taxon>asterids</taxon>
        <taxon>lamiids</taxon>
        <taxon>Gentianales</taxon>
        <taxon>Rubiaceae</taxon>
        <taxon>Ixoroideae</taxon>
        <taxon>Gardenieae complex</taxon>
        <taxon>Bertiereae - Coffeeae clade</taxon>
        <taxon>Coffeeae</taxon>
        <taxon>Coffea</taxon>
    </lineage>
</organism>
<proteinExistence type="predicted"/>
<dbReference type="InParanoid" id="A0A068VHX0"/>
<dbReference type="Gramene" id="CDP20177">
    <property type="protein sequence ID" value="CDP20177"/>
    <property type="gene ID" value="GSCOC_T00009616001"/>
</dbReference>
<dbReference type="EMBL" id="HG740048">
    <property type="protein sequence ID" value="CDP20177.1"/>
    <property type="molecule type" value="Genomic_DNA"/>
</dbReference>
<dbReference type="Proteomes" id="UP000295252">
    <property type="component" value="Unassembled WGS sequence"/>
</dbReference>
<sequence>MTSFMRSMFSIERDVTIEEFYTC</sequence>